<gene>
    <name evidence="3" type="ORF">ENL47_05350</name>
    <name evidence="2" type="ORF">ENM84_08285</name>
</gene>
<keyword evidence="1" id="KW-0472">Membrane</keyword>
<organism evidence="3">
    <name type="scientific">Ignisphaera aggregans</name>
    <dbReference type="NCBI Taxonomy" id="334771"/>
    <lineage>
        <taxon>Archaea</taxon>
        <taxon>Thermoproteota</taxon>
        <taxon>Thermoprotei</taxon>
        <taxon>Desulfurococcales</taxon>
        <taxon>Desulfurococcaceae</taxon>
        <taxon>Ignisphaera</taxon>
    </lineage>
</organism>
<feature type="transmembrane region" description="Helical" evidence="1">
    <location>
        <begin position="41"/>
        <end position="61"/>
    </location>
</feature>
<proteinExistence type="predicted"/>
<evidence type="ECO:0000256" key="1">
    <source>
        <dbReference type="SAM" id="Phobius"/>
    </source>
</evidence>
<accession>A0A7C5YSW3</accession>
<reference evidence="3" key="1">
    <citation type="journal article" date="2020" name="mSystems">
        <title>Genome- and Community-Level Interaction Insights into Carbon Utilization and Element Cycling Functions of Hydrothermarchaeota in Hydrothermal Sediment.</title>
        <authorList>
            <person name="Zhou Z."/>
            <person name="Liu Y."/>
            <person name="Xu W."/>
            <person name="Pan J."/>
            <person name="Luo Z.H."/>
            <person name="Li M."/>
        </authorList>
    </citation>
    <scope>NUCLEOTIDE SEQUENCE [LARGE SCALE GENOMIC DNA]</scope>
    <source>
        <strain evidence="3">SpSt-1</strain>
        <strain evidence="2">SpSt-1121</strain>
    </source>
</reference>
<keyword evidence="1" id="KW-0812">Transmembrane</keyword>
<dbReference type="EMBL" id="DRZI01000354">
    <property type="protein sequence ID" value="HHP82640.1"/>
    <property type="molecule type" value="Genomic_DNA"/>
</dbReference>
<dbReference type="AlphaFoldDB" id="A0A7C5YSW3"/>
<sequence length="72" mass="8407">MPLDRDLVDIRISDICEAINELKRLTSKSFSDMSIDEKYSMRYNIIVLVESLAFTMSLYSIRALWIKTKVLC</sequence>
<name>A0A7C5YSW3_9CREN</name>
<dbReference type="EMBL" id="DRUB01000097">
    <property type="protein sequence ID" value="HHR96230.1"/>
    <property type="molecule type" value="Genomic_DNA"/>
</dbReference>
<protein>
    <recommendedName>
        <fullName evidence="4">DUF86 domain-containing protein</fullName>
    </recommendedName>
</protein>
<comment type="caution">
    <text evidence="3">The sequence shown here is derived from an EMBL/GenBank/DDBJ whole genome shotgun (WGS) entry which is preliminary data.</text>
</comment>
<keyword evidence="1" id="KW-1133">Transmembrane helix</keyword>
<evidence type="ECO:0000313" key="2">
    <source>
        <dbReference type="EMBL" id="HHP82640.1"/>
    </source>
</evidence>
<evidence type="ECO:0000313" key="3">
    <source>
        <dbReference type="EMBL" id="HHR96230.1"/>
    </source>
</evidence>
<evidence type="ECO:0008006" key="4">
    <source>
        <dbReference type="Google" id="ProtNLM"/>
    </source>
</evidence>